<evidence type="ECO:0000256" key="6">
    <source>
        <dbReference type="ARBA" id="ARBA00022777"/>
    </source>
</evidence>
<dbReference type="SUPFAM" id="SSF54211">
    <property type="entry name" value="Ribosomal protein S5 domain 2-like"/>
    <property type="match status" value="1"/>
</dbReference>
<dbReference type="HAMAP" id="MF_00061">
    <property type="entry name" value="IspE"/>
    <property type="match status" value="1"/>
</dbReference>
<dbReference type="InterPro" id="IPR020568">
    <property type="entry name" value="Ribosomal_Su5_D2-typ_SF"/>
</dbReference>
<dbReference type="EC" id="2.7.1.148" evidence="2 10"/>
<evidence type="ECO:0000313" key="13">
    <source>
        <dbReference type="EMBL" id="MBZ4038638.1"/>
    </source>
</evidence>
<feature type="domain" description="GHMP kinase C-terminal" evidence="12">
    <location>
        <begin position="226"/>
        <end position="279"/>
    </location>
</feature>
<dbReference type="SUPFAM" id="SSF55060">
    <property type="entry name" value="GHMP Kinase, C-terminal domain"/>
    <property type="match status" value="1"/>
</dbReference>
<dbReference type="RefSeq" id="WP_223674810.1">
    <property type="nucleotide sequence ID" value="NZ_JAINZW010000001.1"/>
</dbReference>
<dbReference type="InterPro" id="IPR004424">
    <property type="entry name" value="IspE"/>
</dbReference>
<dbReference type="GO" id="GO:0050515">
    <property type="term" value="F:4-(cytidine 5'-diphospho)-2-C-methyl-D-erythritol kinase activity"/>
    <property type="evidence" value="ECO:0007669"/>
    <property type="project" value="UniProtKB-EC"/>
</dbReference>
<keyword evidence="14" id="KW-1185">Reference proteome</keyword>
<evidence type="ECO:0000256" key="10">
    <source>
        <dbReference type="HAMAP-Rule" id="MF_00061"/>
    </source>
</evidence>
<feature type="binding site" evidence="10">
    <location>
        <begin position="113"/>
        <end position="123"/>
    </location>
    <ligand>
        <name>ATP</name>
        <dbReference type="ChEBI" id="CHEBI:30616"/>
    </ligand>
</feature>
<dbReference type="InterPro" id="IPR006204">
    <property type="entry name" value="GHMP_kinase_N_dom"/>
</dbReference>
<evidence type="ECO:0000256" key="7">
    <source>
        <dbReference type="ARBA" id="ARBA00022840"/>
    </source>
</evidence>
<evidence type="ECO:0000313" key="14">
    <source>
        <dbReference type="Proteomes" id="UP001430954"/>
    </source>
</evidence>
<dbReference type="InterPro" id="IPR036554">
    <property type="entry name" value="GHMP_kinase_C_sf"/>
</dbReference>
<gene>
    <name evidence="10 13" type="primary">ispE</name>
    <name evidence="13" type="ORF">K6753_03675</name>
</gene>
<comment type="function">
    <text evidence="10">Catalyzes the phosphorylation of the position 2 hydroxy group of 4-diphosphocytidyl-2C-methyl-D-erythritol.</text>
</comment>
<dbReference type="Gene3D" id="3.30.230.10">
    <property type="match status" value="1"/>
</dbReference>
<evidence type="ECO:0000259" key="11">
    <source>
        <dbReference type="Pfam" id="PF00288"/>
    </source>
</evidence>
<protein>
    <recommendedName>
        <fullName evidence="3 10">4-diphosphocytidyl-2-C-methyl-D-erythritol kinase</fullName>
        <shortName evidence="10">CMK</shortName>
        <ecNumber evidence="2 10">2.7.1.148</ecNumber>
    </recommendedName>
    <alternativeName>
        <fullName evidence="9 10">4-(cytidine-5'-diphospho)-2-C-methyl-D-erythritol kinase</fullName>
    </alternativeName>
</protein>
<dbReference type="Proteomes" id="UP001430954">
    <property type="component" value="Unassembled WGS sequence"/>
</dbReference>
<keyword evidence="7 10" id="KW-0067">ATP-binding</keyword>
<feature type="active site" evidence="10">
    <location>
        <position position="29"/>
    </location>
</feature>
<dbReference type="Pfam" id="PF00288">
    <property type="entry name" value="GHMP_kinases_N"/>
    <property type="match status" value="1"/>
</dbReference>
<reference evidence="13 14" key="1">
    <citation type="submission" date="2021-09" db="EMBL/GenBank/DDBJ databases">
        <title>Lysobacter sp. 13A isolated from the river sediment.</title>
        <authorList>
            <person name="Liu H."/>
            <person name="Li S."/>
            <person name="Mao S."/>
        </authorList>
    </citation>
    <scope>NUCLEOTIDE SEQUENCE [LARGE SCALE GENOMIC DNA]</scope>
    <source>
        <strain evidence="13 14">13A</strain>
    </source>
</reference>
<comment type="caution">
    <text evidence="13">The sequence shown here is derived from an EMBL/GenBank/DDBJ whole genome shotgun (WGS) entry which is preliminary data.</text>
</comment>
<sequence>MTSDAGGRGPAPVGVVGEDGWSWWPAPAKLNLFLRITGQRPDGYHELQTVFRLLDWGDRIGLRVRRDDQIVRHGPSVPGVEAQDDLVVRAAQRLQSHTNVEQGVDIVVEKIIPAGGGFGGGSSDAATVLLALDRLWGCGLGIDALAGLGLALGADVPVFVRGENAWAEGVGERLTPIELPPAWYVLVDPRVHVPTAALFQAPELTRDAAPATISDFVSGVPLGNAFEPVLRRREPTVDAALAALSRVGDARLTGSGSGCFAGFATQDAAQAALASLPAGLKAWLAPGAERSPLLGALATWDEHRLQAS</sequence>
<evidence type="ECO:0000256" key="2">
    <source>
        <dbReference type="ARBA" id="ARBA00012052"/>
    </source>
</evidence>
<comment type="pathway">
    <text evidence="10">Isoprenoid biosynthesis; isopentenyl diphosphate biosynthesis via DXP pathway; isopentenyl diphosphate from 1-deoxy-D-xylulose 5-phosphate: step 3/6.</text>
</comment>
<evidence type="ECO:0000256" key="8">
    <source>
        <dbReference type="ARBA" id="ARBA00023229"/>
    </source>
</evidence>
<feature type="active site" evidence="10">
    <location>
        <position position="155"/>
    </location>
</feature>
<keyword evidence="6 10" id="KW-0418">Kinase</keyword>
<dbReference type="EMBL" id="JAINZW010000001">
    <property type="protein sequence ID" value="MBZ4038638.1"/>
    <property type="molecule type" value="Genomic_DNA"/>
</dbReference>
<proteinExistence type="inferred from homology"/>
<dbReference type="PANTHER" id="PTHR43527:SF2">
    <property type="entry name" value="4-DIPHOSPHOCYTIDYL-2-C-METHYL-D-ERYTHRITOL KINASE, CHLOROPLASTIC"/>
    <property type="match status" value="1"/>
</dbReference>
<dbReference type="PANTHER" id="PTHR43527">
    <property type="entry name" value="4-DIPHOSPHOCYTIDYL-2-C-METHYL-D-ERYTHRITOL KINASE, CHLOROPLASTIC"/>
    <property type="match status" value="1"/>
</dbReference>
<comment type="catalytic activity">
    <reaction evidence="10">
        <text>4-CDP-2-C-methyl-D-erythritol + ATP = 4-CDP-2-C-methyl-D-erythritol 2-phosphate + ADP + H(+)</text>
        <dbReference type="Rhea" id="RHEA:18437"/>
        <dbReference type="ChEBI" id="CHEBI:15378"/>
        <dbReference type="ChEBI" id="CHEBI:30616"/>
        <dbReference type="ChEBI" id="CHEBI:57823"/>
        <dbReference type="ChEBI" id="CHEBI:57919"/>
        <dbReference type="ChEBI" id="CHEBI:456216"/>
        <dbReference type="EC" id="2.7.1.148"/>
    </reaction>
</comment>
<organism evidence="13 14">
    <name type="scientific">Novilysobacter selenitireducens</name>
    <dbReference type="NCBI Taxonomy" id="2872639"/>
    <lineage>
        <taxon>Bacteria</taxon>
        <taxon>Pseudomonadati</taxon>
        <taxon>Pseudomonadota</taxon>
        <taxon>Gammaproteobacteria</taxon>
        <taxon>Lysobacterales</taxon>
        <taxon>Lysobacteraceae</taxon>
        <taxon>Novilysobacter</taxon>
    </lineage>
</organism>
<feature type="domain" description="GHMP kinase N-terminal" evidence="11">
    <location>
        <begin position="86"/>
        <end position="162"/>
    </location>
</feature>
<comment type="similarity">
    <text evidence="1 10">Belongs to the GHMP kinase family. IspE subfamily.</text>
</comment>
<dbReference type="InterPro" id="IPR013750">
    <property type="entry name" value="GHMP_kinase_C_dom"/>
</dbReference>
<accession>A0ABS7T453</accession>
<dbReference type="InterPro" id="IPR014721">
    <property type="entry name" value="Ribsml_uS5_D2-typ_fold_subgr"/>
</dbReference>
<evidence type="ECO:0000259" key="12">
    <source>
        <dbReference type="Pfam" id="PF08544"/>
    </source>
</evidence>
<dbReference type="NCBIfam" id="TIGR00154">
    <property type="entry name" value="ispE"/>
    <property type="match status" value="1"/>
</dbReference>
<dbReference type="Gene3D" id="3.30.70.890">
    <property type="entry name" value="GHMP kinase, C-terminal domain"/>
    <property type="match status" value="1"/>
</dbReference>
<keyword evidence="8 10" id="KW-0414">Isoprene biosynthesis</keyword>
<evidence type="ECO:0000256" key="4">
    <source>
        <dbReference type="ARBA" id="ARBA00022679"/>
    </source>
</evidence>
<dbReference type="PIRSF" id="PIRSF010376">
    <property type="entry name" value="IspE"/>
    <property type="match status" value="1"/>
</dbReference>
<evidence type="ECO:0000256" key="3">
    <source>
        <dbReference type="ARBA" id="ARBA00017473"/>
    </source>
</evidence>
<name>A0ABS7T453_9GAMM</name>
<keyword evidence="4 10" id="KW-0808">Transferase</keyword>
<dbReference type="Pfam" id="PF08544">
    <property type="entry name" value="GHMP_kinases_C"/>
    <property type="match status" value="1"/>
</dbReference>
<evidence type="ECO:0000256" key="9">
    <source>
        <dbReference type="ARBA" id="ARBA00032554"/>
    </source>
</evidence>
<keyword evidence="5 10" id="KW-0547">Nucleotide-binding</keyword>
<evidence type="ECO:0000256" key="1">
    <source>
        <dbReference type="ARBA" id="ARBA00009684"/>
    </source>
</evidence>
<evidence type="ECO:0000256" key="5">
    <source>
        <dbReference type="ARBA" id="ARBA00022741"/>
    </source>
</evidence>